<dbReference type="Ensembl" id="ENSEEET00000016843.2">
    <property type="protein sequence ID" value="ENSEEEP00000016651.1"/>
    <property type="gene ID" value="ENSEEEG00000008246.2"/>
</dbReference>
<reference evidence="5" key="4">
    <citation type="submission" date="2025-08" db="UniProtKB">
        <authorList>
            <consortium name="Ensembl"/>
        </authorList>
    </citation>
    <scope>IDENTIFICATION</scope>
</reference>
<protein>
    <recommendedName>
        <fullName evidence="4">Gasdermin pore forming domain-containing protein</fullName>
    </recommendedName>
</protein>
<keyword evidence="3" id="KW-0472">Membrane</keyword>
<evidence type="ECO:0000256" key="1">
    <source>
        <dbReference type="ARBA" id="ARBA00004308"/>
    </source>
</evidence>
<proteinExistence type="inferred from homology"/>
<sequence>MFDKATQRLVRRIDPDGELIAVSRLNDSEKLKPLAVVMKCPTKLPWQKMKYRPTVFTLNDLLLGEPIQPGCKSTHIVTNGHPPDIPVSIAGGGAFSVSAQGSGASTFSSSLGALCKENVNLQQLIMDSRERL</sequence>
<dbReference type="Proteomes" id="UP000314983">
    <property type="component" value="Chromosome 8"/>
</dbReference>
<reference evidence="6" key="2">
    <citation type="journal article" date="2017" name="Sci. Adv.">
        <title>A tail of two voltages: Proteomic comparison of the three electric organs of the electric eel.</title>
        <authorList>
            <person name="Traeger L.L."/>
            <person name="Sabat G."/>
            <person name="Barrett-Wilt G.A."/>
            <person name="Wells G.B."/>
            <person name="Sussman M.R."/>
        </authorList>
    </citation>
    <scope>NUCLEOTIDE SEQUENCE [LARGE SCALE GENOMIC DNA]</scope>
</reference>
<evidence type="ECO:0000256" key="3">
    <source>
        <dbReference type="ARBA" id="ARBA00023136"/>
    </source>
</evidence>
<reference evidence="5" key="3">
    <citation type="submission" date="2020-05" db="EMBL/GenBank/DDBJ databases">
        <title>Electrophorus electricus (electric eel) genome, fEleEle1, primary haplotype.</title>
        <authorList>
            <person name="Myers G."/>
            <person name="Meyer A."/>
            <person name="Fedrigo O."/>
            <person name="Formenti G."/>
            <person name="Rhie A."/>
            <person name="Tracey A."/>
            <person name="Sims Y."/>
            <person name="Jarvis E.D."/>
        </authorList>
    </citation>
    <scope>NUCLEOTIDE SEQUENCE [LARGE SCALE GENOMIC DNA]</scope>
</reference>
<dbReference type="Pfam" id="PF04598">
    <property type="entry name" value="Gasdermin"/>
    <property type="match status" value="1"/>
</dbReference>
<evidence type="ECO:0000256" key="2">
    <source>
        <dbReference type="ARBA" id="ARBA00009279"/>
    </source>
</evidence>
<dbReference type="GO" id="GO:0012501">
    <property type="term" value="P:programmed cell death"/>
    <property type="evidence" value="ECO:0007669"/>
    <property type="project" value="InterPro"/>
</dbReference>
<name>A0A4W4EYF6_ELEEL</name>
<dbReference type="InterPro" id="IPR042377">
    <property type="entry name" value="GSDME"/>
</dbReference>
<keyword evidence="6" id="KW-1185">Reference proteome</keyword>
<dbReference type="PANTHER" id="PTHR15207">
    <property type="entry name" value="NONSYNDROMIC HEARING IMPAIRMENT PROTEIN"/>
    <property type="match status" value="1"/>
</dbReference>
<organism evidence="5 6">
    <name type="scientific">Electrophorus electricus</name>
    <name type="common">Electric eel</name>
    <name type="synonym">Gymnotus electricus</name>
    <dbReference type="NCBI Taxonomy" id="8005"/>
    <lineage>
        <taxon>Eukaryota</taxon>
        <taxon>Metazoa</taxon>
        <taxon>Chordata</taxon>
        <taxon>Craniata</taxon>
        <taxon>Vertebrata</taxon>
        <taxon>Euteleostomi</taxon>
        <taxon>Actinopterygii</taxon>
        <taxon>Neopterygii</taxon>
        <taxon>Teleostei</taxon>
        <taxon>Ostariophysi</taxon>
        <taxon>Gymnotiformes</taxon>
        <taxon>Gymnotoidei</taxon>
        <taxon>Gymnotidae</taxon>
        <taxon>Electrophorus</taxon>
    </lineage>
</organism>
<dbReference type="AlphaFoldDB" id="A0A4W4EYF6"/>
<evidence type="ECO:0000313" key="5">
    <source>
        <dbReference type="Ensembl" id="ENSEEEP00000016651.1"/>
    </source>
</evidence>
<dbReference type="GeneTree" id="ENSGT00940000155880"/>
<dbReference type="STRING" id="8005.ENSEEEP00000016651"/>
<dbReference type="GO" id="GO:0005737">
    <property type="term" value="C:cytoplasm"/>
    <property type="evidence" value="ECO:0007669"/>
    <property type="project" value="TreeGrafter"/>
</dbReference>
<comment type="subcellular location">
    <subcellularLocation>
        <location evidence="1">Endomembrane system</location>
    </subcellularLocation>
</comment>
<feature type="domain" description="Gasdermin pore forming" evidence="4">
    <location>
        <begin position="1"/>
        <end position="130"/>
    </location>
</feature>
<reference evidence="5" key="5">
    <citation type="submission" date="2025-09" db="UniProtKB">
        <authorList>
            <consortium name="Ensembl"/>
        </authorList>
    </citation>
    <scope>IDENTIFICATION</scope>
</reference>
<dbReference type="GO" id="GO:0012505">
    <property type="term" value="C:endomembrane system"/>
    <property type="evidence" value="ECO:0007669"/>
    <property type="project" value="UniProtKB-SubCell"/>
</dbReference>
<reference evidence="6" key="1">
    <citation type="journal article" date="2014" name="Science">
        <title>Nonhuman genetics. Genomic basis for the convergent evolution of electric organs.</title>
        <authorList>
            <person name="Gallant J.R."/>
            <person name="Traeger L.L."/>
            <person name="Volkening J.D."/>
            <person name="Moffett H."/>
            <person name="Chen P.H."/>
            <person name="Novina C.D."/>
            <person name="Phillips G.N.Jr."/>
            <person name="Anand R."/>
            <person name="Wells G.B."/>
            <person name="Pinch M."/>
            <person name="Guth R."/>
            <person name="Unguez G.A."/>
            <person name="Albert J.S."/>
            <person name="Zakon H.H."/>
            <person name="Samanta M.P."/>
            <person name="Sussman M.R."/>
        </authorList>
    </citation>
    <scope>NUCLEOTIDE SEQUENCE [LARGE SCALE GENOMIC DNA]</scope>
</reference>
<evidence type="ECO:0000313" key="6">
    <source>
        <dbReference type="Proteomes" id="UP000314983"/>
    </source>
</evidence>
<comment type="similarity">
    <text evidence="2">Belongs to the gasdermin family.</text>
</comment>
<evidence type="ECO:0000259" key="4">
    <source>
        <dbReference type="Pfam" id="PF04598"/>
    </source>
</evidence>
<dbReference type="InterPro" id="IPR040460">
    <property type="entry name" value="Gasdermin_pore"/>
</dbReference>
<accession>A0A4W4EYF6</accession>
<dbReference type="PANTHER" id="PTHR15207:SF3">
    <property type="entry name" value="DEAFNESS, AUTOSOMAL DOMINANT 5-RELATED"/>
    <property type="match status" value="1"/>
</dbReference>